<evidence type="ECO:0000313" key="2">
    <source>
        <dbReference type="EMBL" id="TQD82325.1"/>
    </source>
</evidence>
<dbReference type="Proteomes" id="UP000315295">
    <property type="component" value="Unassembled WGS sequence"/>
</dbReference>
<proteinExistence type="predicted"/>
<gene>
    <name evidence="1" type="ORF">C1H46_032120</name>
    <name evidence="2" type="ORF">C1H46_032121</name>
</gene>
<accession>A0A540L780</accession>
<reference evidence="1 3" key="1">
    <citation type="journal article" date="2019" name="G3 (Bethesda)">
        <title>Sequencing of a Wild Apple (Malus baccata) Genome Unravels the Differences Between Cultivated and Wild Apple Species Regarding Disease Resistance and Cold Tolerance.</title>
        <authorList>
            <person name="Chen X."/>
        </authorList>
    </citation>
    <scope>NUCLEOTIDE SEQUENCE [LARGE SCALE GENOMIC DNA]</scope>
    <source>
        <strain evidence="3">cv. Shandingzi</strain>
        <tissue evidence="1">Leaves</tissue>
    </source>
</reference>
<evidence type="ECO:0000313" key="3">
    <source>
        <dbReference type="Proteomes" id="UP000315295"/>
    </source>
</evidence>
<sequence>MGSASYLARPSAHQSSSRISIDLLPHPTYQQKHGSVDTVLVRCLGPGGDQLRGGIGGGVRGRPLRFKRKIGNRAVTIGREFILLDWEWWDDELVVSFGPE</sequence>
<name>A0A540L780_MALBA</name>
<organism evidence="1 3">
    <name type="scientific">Malus baccata</name>
    <name type="common">Siberian crab apple</name>
    <name type="synonym">Pyrus baccata</name>
    <dbReference type="NCBI Taxonomy" id="106549"/>
    <lineage>
        <taxon>Eukaryota</taxon>
        <taxon>Viridiplantae</taxon>
        <taxon>Streptophyta</taxon>
        <taxon>Embryophyta</taxon>
        <taxon>Tracheophyta</taxon>
        <taxon>Spermatophyta</taxon>
        <taxon>Magnoliopsida</taxon>
        <taxon>eudicotyledons</taxon>
        <taxon>Gunneridae</taxon>
        <taxon>Pentapetalae</taxon>
        <taxon>rosids</taxon>
        <taxon>fabids</taxon>
        <taxon>Rosales</taxon>
        <taxon>Rosaceae</taxon>
        <taxon>Amygdaloideae</taxon>
        <taxon>Maleae</taxon>
        <taxon>Malus</taxon>
    </lineage>
</organism>
<protein>
    <submittedName>
        <fullName evidence="1">Uncharacterized protein</fullName>
    </submittedName>
</protein>
<keyword evidence="3" id="KW-1185">Reference proteome</keyword>
<comment type="caution">
    <text evidence="1">The sequence shown here is derived from an EMBL/GenBank/DDBJ whole genome shotgun (WGS) entry which is preliminary data.</text>
</comment>
<dbReference type="AlphaFoldDB" id="A0A540L780"/>
<evidence type="ECO:0000313" key="1">
    <source>
        <dbReference type="EMBL" id="TQD82324.1"/>
    </source>
</evidence>
<dbReference type="EMBL" id="VIEB01000727">
    <property type="protein sequence ID" value="TQD82325.1"/>
    <property type="molecule type" value="Genomic_DNA"/>
</dbReference>
<dbReference type="EMBL" id="VIEB01000727">
    <property type="protein sequence ID" value="TQD82324.1"/>
    <property type="molecule type" value="Genomic_DNA"/>
</dbReference>